<dbReference type="RefSeq" id="WP_387252776.1">
    <property type="nucleotide sequence ID" value="NZ_JBIALX010000008.1"/>
</dbReference>
<accession>A0ABW6NL23</accession>
<name>A0ABW6NL23_9NOCA</name>
<proteinExistence type="predicted"/>
<comment type="caution">
    <text evidence="1">The sequence shown here is derived from an EMBL/GenBank/DDBJ whole genome shotgun (WGS) entry which is preliminary data.</text>
</comment>
<keyword evidence="2" id="KW-1185">Reference proteome</keyword>
<dbReference type="EMBL" id="JBIALX010000008">
    <property type="protein sequence ID" value="MFF0455846.1"/>
    <property type="molecule type" value="Genomic_DNA"/>
</dbReference>
<evidence type="ECO:0000313" key="1">
    <source>
        <dbReference type="EMBL" id="MFF0455846.1"/>
    </source>
</evidence>
<organism evidence="1 2">
    <name type="scientific">Nocardia africana</name>
    <dbReference type="NCBI Taxonomy" id="134964"/>
    <lineage>
        <taxon>Bacteria</taxon>
        <taxon>Bacillati</taxon>
        <taxon>Actinomycetota</taxon>
        <taxon>Actinomycetes</taxon>
        <taxon>Mycobacteriales</taxon>
        <taxon>Nocardiaceae</taxon>
        <taxon>Nocardia</taxon>
    </lineage>
</organism>
<gene>
    <name evidence="1" type="ORF">ACFYTH_20990</name>
</gene>
<protein>
    <submittedName>
        <fullName evidence="1">Uncharacterized protein</fullName>
    </submittedName>
</protein>
<sequence length="146" mass="15367">MSDLDRTGPASRLSAALCTAARLLGDEVRAVLLHSPRPVFLFYLARTFDQLGADLSSGRPPGPATPAQQLCLHLMLAHAEGQVPAQDLARARHRLLRHDTGDILAEVRAVAGKPGGSYDFIALGDVLAVGGMGAFFAPFEHSGQAA</sequence>
<evidence type="ECO:0000313" key="2">
    <source>
        <dbReference type="Proteomes" id="UP001601521"/>
    </source>
</evidence>
<reference evidence="1 2" key="1">
    <citation type="submission" date="2024-10" db="EMBL/GenBank/DDBJ databases">
        <title>The Natural Products Discovery Center: Release of the First 8490 Sequenced Strains for Exploring Actinobacteria Biosynthetic Diversity.</title>
        <authorList>
            <person name="Kalkreuter E."/>
            <person name="Kautsar S.A."/>
            <person name="Yang D."/>
            <person name="Bader C.D."/>
            <person name="Teijaro C.N."/>
            <person name="Fluegel L."/>
            <person name="Davis C.M."/>
            <person name="Simpson J.R."/>
            <person name="Lauterbach L."/>
            <person name="Steele A.D."/>
            <person name="Gui C."/>
            <person name="Meng S."/>
            <person name="Li G."/>
            <person name="Viehrig K."/>
            <person name="Ye F."/>
            <person name="Su P."/>
            <person name="Kiefer A.F."/>
            <person name="Nichols A."/>
            <person name="Cepeda A.J."/>
            <person name="Yan W."/>
            <person name="Fan B."/>
            <person name="Jiang Y."/>
            <person name="Adhikari A."/>
            <person name="Zheng C.-J."/>
            <person name="Schuster L."/>
            <person name="Cowan T.M."/>
            <person name="Smanski M.J."/>
            <person name="Chevrette M.G."/>
            <person name="De Carvalho L.P.S."/>
            <person name="Shen B."/>
        </authorList>
    </citation>
    <scope>NUCLEOTIDE SEQUENCE [LARGE SCALE GENOMIC DNA]</scope>
    <source>
        <strain evidence="1 2">NPDC004550</strain>
    </source>
</reference>
<dbReference type="Proteomes" id="UP001601521">
    <property type="component" value="Unassembled WGS sequence"/>
</dbReference>